<name>A0A163CP48_9BURK</name>
<dbReference type="Pfam" id="PF00561">
    <property type="entry name" value="Abhydrolase_1"/>
    <property type="match status" value="1"/>
</dbReference>
<dbReference type="EMBL" id="CP017476">
    <property type="protein sequence ID" value="AOW14056.1"/>
    <property type="molecule type" value="Genomic_DNA"/>
</dbReference>
<feature type="domain" description="HTH luxR-type" evidence="1">
    <location>
        <begin position="290"/>
        <end position="355"/>
    </location>
</feature>
<dbReference type="KEGG" id="hyl:LPB072_15630"/>
<dbReference type="SUPFAM" id="SSF53474">
    <property type="entry name" value="alpha/beta-Hydrolases"/>
    <property type="match status" value="1"/>
</dbReference>
<dbReference type="PROSITE" id="PS00622">
    <property type="entry name" value="HTH_LUXR_1"/>
    <property type="match status" value="1"/>
</dbReference>
<dbReference type="InterPro" id="IPR050471">
    <property type="entry name" value="AB_hydrolase"/>
</dbReference>
<dbReference type="Proteomes" id="UP000185680">
    <property type="component" value="Chromosome"/>
</dbReference>
<dbReference type="PANTHER" id="PTHR43433">
    <property type="entry name" value="HYDROLASE, ALPHA/BETA FOLD FAMILY PROTEIN"/>
    <property type="match status" value="1"/>
</dbReference>
<reference evidence="3 4" key="1">
    <citation type="submission" date="2016-02" db="EMBL/GenBank/DDBJ databases">
        <title>Draft genome sequence of Hydrogenophaga sp. LPB0072.</title>
        <authorList>
            <person name="Shin S.-K."/>
            <person name="Yi H."/>
        </authorList>
    </citation>
    <scope>NUCLEOTIDE SEQUENCE [LARGE SCALE GENOMIC DNA]</scope>
    <source>
        <strain evidence="3 4">LPB0072</strain>
    </source>
</reference>
<evidence type="ECO:0000313" key="2">
    <source>
        <dbReference type="EMBL" id="AOW14056.1"/>
    </source>
</evidence>
<dbReference type="GO" id="GO:0006355">
    <property type="term" value="P:regulation of DNA-templated transcription"/>
    <property type="evidence" value="ECO:0007669"/>
    <property type="project" value="InterPro"/>
</dbReference>
<accession>A0A163CP48</accession>
<gene>
    <name evidence="2" type="ORF">LPB072_15630</name>
    <name evidence="3" type="ORF">LPB72_00185</name>
</gene>
<dbReference type="OrthoDB" id="9796770at2"/>
<dbReference type="RefSeq" id="WP_066084010.1">
    <property type="nucleotide sequence ID" value="NZ_CP017476.1"/>
</dbReference>
<dbReference type="InterPro" id="IPR029058">
    <property type="entry name" value="AB_hydrolase_fold"/>
</dbReference>
<dbReference type="InterPro" id="IPR016032">
    <property type="entry name" value="Sig_transdc_resp-reg_C-effctor"/>
</dbReference>
<dbReference type="Gene3D" id="3.40.50.1820">
    <property type="entry name" value="alpha/beta hydrolase"/>
    <property type="match status" value="1"/>
</dbReference>
<evidence type="ECO:0000259" key="1">
    <source>
        <dbReference type="PROSITE" id="PS50043"/>
    </source>
</evidence>
<dbReference type="PROSITE" id="PS50043">
    <property type="entry name" value="HTH_LUXR_2"/>
    <property type="match status" value="1"/>
</dbReference>
<dbReference type="EMBL" id="LVWD01000001">
    <property type="protein sequence ID" value="OAD43981.1"/>
    <property type="molecule type" value="Genomic_DNA"/>
</dbReference>
<dbReference type="GO" id="GO:0003677">
    <property type="term" value="F:DNA binding"/>
    <property type="evidence" value="ECO:0007669"/>
    <property type="project" value="InterPro"/>
</dbReference>
<dbReference type="PANTHER" id="PTHR43433:SF8">
    <property type="entry name" value="BIFUNCTIONAL LIPASE_ADENYLATE CYCLASE LIPJ"/>
    <property type="match status" value="1"/>
</dbReference>
<dbReference type="PRINTS" id="PR00111">
    <property type="entry name" value="ABHYDROLASE"/>
</dbReference>
<dbReference type="STRING" id="1763535.LPB072_15630"/>
<dbReference type="PRINTS" id="PR00038">
    <property type="entry name" value="HTHLUXR"/>
</dbReference>
<dbReference type="SUPFAM" id="SSF46894">
    <property type="entry name" value="C-terminal effector domain of the bipartite response regulators"/>
    <property type="match status" value="1"/>
</dbReference>
<reference evidence="2 5" key="2">
    <citation type="submission" date="2016-10" db="EMBL/GenBank/DDBJ databases">
        <title>Hydorgenophaga sp. LPB0072 isolated from gastropod.</title>
        <authorList>
            <person name="Kim E."/>
            <person name="Yi H."/>
        </authorList>
    </citation>
    <scope>NUCLEOTIDE SEQUENCE [LARGE SCALE GENOMIC DNA]</scope>
    <source>
        <strain evidence="2 5">LPB0072</strain>
    </source>
</reference>
<dbReference type="SMART" id="SM00421">
    <property type="entry name" value="HTH_LUXR"/>
    <property type="match status" value="1"/>
</dbReference>
<dbReference type="Pfam" id="PF00196">
    <property type="entry name" value="GerE"/>
    <property type="match status" value="1"/>
</dbReference>
<dbReference type="InterPro" id="IPR036388">
    <property type="entry name" value="WH-like_DNA-bd_sf"/>
</dbReference>
<protein>
    <submittedName>
        <fullName evidence="2">Helix-turn-helix transcriptional regulator</fullName>
    </submittedName>
</protein>
<proteinExistence type="predicted"/>
<organism evidence="2 5">
    <name type="scientific">Hydrogenophaga crassostreae</name>
    <dbReference type="NCBI Taxonomy" id="1763535"/>
    <lineage>
        <taxon>Bacteria</taxon>
        <taxon>Pseudomonadati</taxon>
        <taxon>Pseudomonadota</taxon>
        <taxon>Betaproteobacteria</taxon>
        <taxon>Burkholderiales</taxon>
        <taxon>Comamonadaceae</taxon>
        <taxon>Hydrogenophaga</taxon>
    </lineage>
</organism>
<evidence type="ECO:0000313" key="3">
    <source>
        <dbReference type="EMBL" id="OAD43981.1"/>
    </source>
</evidence>
<sequence>MKAKTPQTLRFCRSTDGVQIAYATIGQGPPLVRAAHFLTHLEFDLVSPVWLPWLRELSNRRQLVRYDARGCGLSDMDSAPQTLDAWVADLEAVVDAAGLERFALLGCSQGCAVSIAYAVRHPERVSCLVVLGGYLRGPMRRDPTPSQIKEAKLMVDLIELGWGRDNPAFRQVFTSQFIPDGSPEQVQWFNELERLSTSPAHAARVIAAFGQIDVTEMAAQISCPTLVLHARGDARVPFEEGRRTAGMISGARFVPLDSRSHALLADEPAFAQCFGEIQAFLDEHQAQACPSLAFPDLSPGERALLELLAHGLDNLQIAAHLGLAEKTVRNKVSAVFVKLDAATRAQAIVRAREAGFGAQSLPR</sequence>
<evidence type="ECO:0000313" key="5">
    <source>
        <dbReference type="Proteomes" id="UP000185680"/>
    </source>
</evidence>
<dbReference type="CDD" id="cd06170">
    <property type="entry name" value="LuxR_C_like"/>
    <property type="match status" value="1"/>
</dbReference>
<evidence type="ECO:0000313" key="4">
    <source>
        <dbReference type="Proteomes" id="UP000185657"/>
    </source>
</evidence>
<keyword evidence="4" id="KW-1185">Reference proteome</keyword>
<dbReference type="InterPro" id="IPR000792">
    <property type="entry name" value="Tscrpt_reg_LuxR_C"/>
</dbReference>
<dbReference type="AlphaFoldDB" id="A0A163CP48"/>
<dbReference type="InterPro" id="IPR000073">
    <property type="entry name" value="AB_hydrolase_1"/>
</dbReference>
<dbReference type="Proteomes" id="UP000185657">
    <property type="component" value="Unassembled WGS sequence"/>
</dbReference>
<dbReference type="Gene3D" id="1.10.10.10">
    <property type="entry name" value="Winged helix-like DNA-binding domain superfamily/Winged helix DNA-binding domain"/>
    <property type="match status" value="1"/>
</dbReference>